<protein>
    <submittedName>
        <fullName evidence="2">Uncharacterized protein</fullName>
    </submittedName>
</protein>
<accession>A0AAV7S8V2</accession>
<dbReference type="AlphaFoldDB" id="A0AAV7S8V2"/>
<feature type="compositionally biased region" description="Basic and acidic residues" evidence="1">
    <location>
        <begin position="49"/>
        <end position="60"/>
    </location>
</feature>
<feature type="compositionally biased region" description="Basic residues" evidence="1">
    <location>
        <begin position="26"/>
        <end position="39"/>
    </location>
</feature>
<evidence type="ECO:0000313" key="3">
    <source>
        <dbReference type="Proteomes" id="UP001066276"/>
    </source>
</evidence>
<gene>
    <name evidence="2" type="ORF">NDU88_000889</name>
</gene>
<dbReference type="Proteomes" id="UP001066276">
    <property type="component" value="Chromosome 4_2"/>
</dbReference>
<comment type="caution">
    <text evidence="2">The sequence shown here is derived from an EMBL/GenBank/DDBJ whole genome shotgun (WGS) entry which is preliminary data.</text>
</comment>
<dbReference type="EMBL" id="JANPWB010000008">
    <property type="protein sequence ID" value="KAJ1160387.1"/>
    <property type="molecule type" value="Genomic_DNA"/>
</dbReference>
<proteinExistence type="predicted"/>
<keyword evidence="3" id="KW-1185">Reference proteome</keyword>
<evidence type="ECO:0000256" key="1">
    <source>
        <dbReference type="SAM" id="MobiDB-lite"/>
    </source>
</evidence>
<feature type="region of interest" description="Disordered" evidence="1">
    <location>
        <begin position="1"/>
        <end position="66"/>
    </location>
</feature>
<sequence>MEGGSRLGEPELTAASPPLLPLPRYNGRRRLQRLSHSYRRVGLPGSQGEDAKELARRGLEPHAAPQ</sequence>
<name>A0AAV7S8V2_PLEWA</name>
<reference evidence="2" key="1">
    <citation type="journal article" date="2022" name="bioRxiv">
        <title>Sequencing and chromosome-scale assembly of the giantPleurodeles waltlgenome.</title>
        <authorList>
            <person name="Brown T."/>
            <person name="Elewa A."/>
            <person name="Iarovenko S."/>
            <person name="Subramanian E."/>
            <person name="Araus A.J."/>
            <person name="Petzold A."/>
            <person name="Susuki M."/>
            <person name="Suzuki K.-i.T."/>
            <person name="Hayashi T."/>
            <person name="Toyoda A."/>
            <person name="Oliveira C."/>
            <person name="Osipova E."/>
            <person name="Leigh N.D."/>
            <person name="Simon A."/>
            <person name="Yun M.H."/>
        </authorList>
    </citation>
    <scope>NUCLEOTIDE SEQUENCE</scope>
    <source>
        <strain evidence="2">20211129_DDA</strain>
        <tissue evidence="2">Liver</tissue>
    </source>
</reference>
<evidence type="ECO:0000313" key="2">
    <source>
        <dbReference type="EMBL" id="KAJ1160387.1"/>
    </source>
</evidence>
<organism evidence="2 3">
    <name type="scientific">Pleurodeles waltl</name>
    <name type="common">Iberian ribbed newt</name>
    <dbReference type="NCBI Taxonomy" id="8319"/>
    <lineage>
        <taxon>Eukaryota</taxon>
        <taxon>Metazoa</taxon>
        <taxon>Chordata</taxon>
        <taxon>Craniata</taxon>
        <taxon>Vertebrata</taxon>
        <taxon>Euteleostomi</taxon>
        <taxon>Amphibia</taxon>
        <taxon>Batrachia</taxon>
        <taxon>Caudata</taxon>
        <taxon>Salamandroidea</taxon>
        <taxon>Salamandridae</taxon>
        <taxon>Pleurodelinae</taxon>
        <taxon>Pleurodeles</taxon>
    </lineage>
</organism>